<comment type="caution">
    <text evidence="3">The sequence shown here is derived from an EMBL/GenBank/DDBJ whole genome shotgun (WGS) entry which is preliminary data.</text>
</comment>
<keyword evidence="4" id="KW-1185">Reference proteome</keyword>
<dbReference type="Proteomes" id="UP000011693">
    <property type="component" value="Unassembled WGS sequence"/>
</dbReference>
<evidence type="ECO:0008006" key="5">
    <source>
        <dbReference type="Google" id="ProtNLM"/>
    </source>
</evidence>
<proteinExistence type="predicted"/>
<evidence type="ECO:0000256" key="1">
    <source>
        <dbReference type="SAM" id="MobiDB-lite"/>
    </source>
</evidence>
<evidence type="ECO:0000256" key="2">
    <source>
        <dbReference type="SAM" id="Phobius"/>
    </source>
</evidence>
<keyword evidence="2" id="KW-0472">Membrane</keyword>
<feature type="transmembrane region" description="Helical" evidence="2">
    <location>
        <begin position="38"/>
        <end position="60"/>
    </location>
</feature>
<protein>
    <recommendedName>
        <fullName evidence="5">SHOCT domain-containing protein</fullName>
    </recommendedName>
</protein>
<evidence type="ECO:0000313" key="4">
    <source>
        <dbReference type="Proteomes" id="UP000011693"/>
    </source>
</evidence>
<feature type="compositionally biased region" description="Basic and acidic residues" evidence="1">
    <location>
        <begin position="121"/>
        <end position="131"/>
    </location>
</feature>
<dbReference type="RefSeq" id="WP_006166056.1">
    <property type="nucleotide sequence ID" value="NZ_AOIN01000023.1"/>
</dbReference>
<reference evidence="3 4" key="1">
    <citation type="journal article" date="2014" name="PLoS Genet.">
        <title>Phylogenetically driven sequencing of extremely halophilic archaea reveals strategies for static and dynamic osmo-response.</title>
        <authorList>
            <person name="Becker E.A."/>
            <person name="Seitzer P.M."/>
            <person name="Tritt A."/>
            <person name="Larsen D."/>
            <person name="Krusor M."/>
            <person name="Yao A.I."/>
            <person name="Wu D."/>
            <person name="Madern D."/>
            <person name="Eisen J.A."/>
            <person name="Darling A.E."/>
            <person name="Facciotti M.T."/>
        </authorList>
    </citation>
    <scope>NUCLEOTIDE SEQUENCE [LARGE SCALE GENOMIC DNA]</scope>
    <source>
        <strain evidence="3 4">JCM 10990</strain>
    </source>
</reference>
<feature type="region of interest" description="Disordered" evidence="1">
    <location>
        <begin position="96"/>
        <end position="131"/>
    </location>
</feature>
<keyword evidence="2" id="KW-1133">Transmembrane helix</keyword>
<sequence length="131" mass="13948">MALPRLASSSAVADVGDLVLLVSIPFLVAISLLGLFGFITVAAAISIVFVVAVVPLLLLFGDSLLRESTDDENDSVATIREQYVDGDLSEAELERAVERELSGDDGKTSTGADEDTVSPSETERSPEHERR</sequence>
<name>M0B554_9EURY</name>
<dbReference type="EMBL" id="AOIN01000023">
    <property type="protein sequence ID" value="ELZ04789.1"/>
    <property type="molecule type" value="Genomic_DNA"/>
</dbReference>
<keyword evidence="2" id="KW-0812">Transmembrane</keyword>
<feature type="transmembrane region" description="Helical" evidence="2">
    <location>
        <begin position="12"/>
        <end position="32"/>
    </location>
</feature>
<accession>M0B554</accession>
<feature type="compositionally biased region" description="Basic and acidic residues" evidence="1">
    <location>
        <begin position="96"/>
        <end position="107"/>
    </location>
</feature>
<dbReference type="AlphaFoldDB" id="M0B554"/>
<dbReference type="PATRIC" id="fig|1227492.4.peg.642"/>
<dbReference type="STRING" id="1227492.C482_03306"/>
<evidence type="ECO:0000313" key="3">
    <source>
        <dbReference type="EMBL" id="ELZ04789.1"/>
    </source>
</evidence>
<organism evidence="3 4">
    <name type="scientific">Natrialba chahannaoensis JCM 10990</name>
    <dbReference type="NCBI Taxonomy" id="1227492"/>
    <lineage>
        <taxon>Archaea</taxon>
        <taxon>Methanobacteriati</taxon>
        <taxon>Methanobacteriota</taxon>
        <taxon>Stenosarchaea group</taxon>
        <taxon>Halobacteria</taxon>
        <taxon>Halobacteriales</taxon>
        <taxon>Natrialbaceae</taxon>
        <taxon>Natrialba</taxon>
    </lineage>
</organism>
<gene>
    <name evidence="3" type="ORF">C482_03306</name>
</gene>